<organism evidence="1 2">
    <name type="scientific">Paenibacillus montanisoli</name>
    <dbReference type="NCBI Taxonomy" id="2081970"/>
    <lineage>
        <taxon>Bacteria</taxon>
        <taxon>Bacillati</taxon>
        <taxon>Bacillota</taxon>
        <taxon>Bacilli</taxon>
        <taxon>Bacillales</taxon>
        <taxon>Paenibacillaceae</taxon>
        <taxon>Paenibacillus</taxon>
    </lineage>
</organism>
<protein>
    <submittedName>
        <fullName evidence="1">Uncharacterized protein</fullName>
    </submittedName>
</protein>
<comment type="caution">
    <text evidence="1">The sequence shown here is derived from an EMBL/GenBank/DDBJ whole genome shotgun (WGS) entry which is preliminary data.</text>
</comment>
<dbReference type="EMBL" id="QLUW01000005">
    <property type="protein sequence ID" value="RAP73931.1"/>
    <property type="molecule type" value="Genomic_DNA"/>
</dbReference>
<evidence type="ECO:0000313" key="2">
    <source>
        <dbReference type="Proteomes" id="UP000249260"/>
    </source>
</evidence>
<name>A0A328TXU0_9BACL</name>
<gene>
    <name evidence="1" type="ORF">DL346_22905</name>
</gene>
<evidence type="ECO:0000313" key="1">
    <source>
        <dbReference type="EMBL" id="RAP73931.1"/>
    </source>
</evidence>
<accession>A0A328TXU0</accession>
<dbReference type="AlphaFoldDB" id="A0A328TXU0"/>
<reference evidence="1 2" key="1">
    <citation type="submission" date="2018-06" db="EMBL/GenBank/DDBJ databases">
        <title>Paenibacillus montanisoli sp. nov., isolated from mountain area soil.</title>
        <authorList>
            <person name="Wu M."/>
        </authorList>
    </citation>
    <scope>NUCLEOTIDE SEQUENCE [LARGE SCALE GENOMIC DNA]</scope>
    <source>
        <strain evidence="1 2">RA17</strain>
    </source>
</reference>
<dbReference type="Proteomes" id="UP000249260">
    <property type="component" value="Unassembled WGS sequence"/>
</dbReference>
<sequence length="70" mass="8218">MSEFNLEGYDRQVCFEQDDYLLSDLGWPECVERVQLGGFAIFKIYMMKAEDIGVRTTQLKKLLTMNLNDF</sequence>
<proteinExistence type="predicted"/>
<keyword evidence="2" id="KW-1185">Reference proteome</keyword>